<dbReference type="GO" id="GO:0005737">
    <property type="term" value="C:cytoplasm"/>
    <property type="evidence" value="ECO:0007669"/>
    <property type="project" value="TreeGrafter"/>
</dbReference>
<name>D1YUN8_METPS</name>
<comment type="subcellular location">
    <subcellularLocation>
        <location evidence="1">Endomembrane system</location>
        <topology evidence="1">Multi-pass membrane protein</topology>
    </subcellularLocation>
</comment>
<keyword evidence="2 5" id="KW-0812">Transmembrane</keyword>
<dbReference type="STRING" id="304371.MCP_0088"/>
<dbReference type="Pfam" id="PF02163">
    <property type="entry name" value="Peptidase_M50"/>
    <property type="match status" value="1"/>
</dbReference>
<evidence type="ECO:0000256" key="5">
    <source>
        <dbReference type="SAM" id="Phobius"/>
    </source>
</evidence>
<gene>
    <name evidence="7" type="ordered locus">MCP_0088</name>
</gene>
<dbReference type="RefSeq" id="WP_012898840.1">
    <property type="nucleotide sequence ID" value="NC_013665.1"/>
</dbReference>
<evidence type="ECO:0000256" key="2">
    <source>
        <dbReference type="ARBA" id="ARBA00022692"/>
    </source>
</evidence>
<keyword evidence="4 5" id="KW-0472">Membrane</keyword>
<dbReference type="PANTHER" id="PTHR13325:SF3">
    <property type="entry name" value="MEMBRANE-BOUND TRANSCRIPTION FACTOR SITE-2 PROTEASE"/>
    <property type="match status" value="1"/>
</dbReference>
<feature type="transmembrane region" description="Helical" evidence="5">
    <location>
        <begin position="64"/>
        <end position="87"/>
    </location>
</feature>
<dbReference type="GO" id="GO:0016020">
    <property type="term" value="C:membrane"/>
    <property type="evidence" value="ECO:0007669"/>
    <property type="project" value="InterPro"/>
</dbReference>
<dbReference type="Proteomes" id="UP000001882">
    <property type="component" value="Chromosome"/>
</dbReference>
<dbReference type="GeneID" id="8680251"/>
<evidence type="ECO:0000256" key="3">
    <source>
        <dbReference type="ARBA" id="ARBA00022989"/>
    </source>
</evidence>
<accession>D1YUN8</accession>
<dbReference type="PANTHER" id="PTHR13325">
    <property type="entry name" value="PROTEASE M50 MEMBRANE-BOUND TRANSCRIPTION FACTOR SITE 2 PROTEASE"/>
    <property type="match status" value="1"/>
</dbReference>
<dbReference type="GO" id="GO:0012505">
    <property type="term" value="C:endomembrane system"/>
    <property type="evidence" value="ECO:0007669"/>
    <property type="project" value="UniProtKB-SubCell"/>
</dbReference>
<feature type="transmembrane region" description="Helical" evidence="5">
    <location>
        <begin position="6"/>
        <end position="23"/>
    </location>
</feature>
<dbReference type="OrthoDB" id="15212at2157"/>
<proteinExistence type="predicted"/>
<keyword evidence="8" id="KW-1185">Reference proteome</keyword>
<dbReference type="Gene3D" id="2.30.42.10">
    <property type="match status" value="2"/>
</dbReference>
<dbReference type="AlphaFoldDB" id="D1YUN8"/>
<dbReference type="InterPro" id="IPR036034">
    <property type="entry name" value="PDZ_sf"/>
</dbReference>
<dbReference type="InParanoid" id="D1YUN8"/>
<feature type="domain" description="Peptidase M50" evidence="6">
    <location>
        <begin position="126"/>
        <end position="511"/>
    </location>
</feature>
<sequence>MVELIWIAAFVAFALWWYIIADLEKAGILKKYNMTAIGPILMLRTFRGQGFLDWLAKPKGLWRVVTLLGMPIVLGSMVLMLVLFIGMDFLMLANIESVPTPGPANAPQNIIAIPGLNQFIPFWWGWIALIVAMAVHEFGHAILAKVENIKVNSLGIILMPVPIGAFAELDEEQMFGTKSEGKTADILGPMETKAPGEGKRKATSRQLTSILSAGVIANFFVAFLAFALLFGPVLGSVAATTSDVIVYDVAPNSSAYDAGVRANFIVNSVGGMNVTSPEQFNAALRSATGQSVAISGLLDNKPVSYVVPVNGTSGVYVSDIVNDDKYPAKAAGIAQNMRIVAIDGTPIADRAAFTDYMNHTAPNQSIVLGMAYQNNTMVNTTVVLAQGPEGQSYIGIYTVDNPLGISARSFASGYLGGLKNMPFSLTGWLRIFVLPVLQFSGDDPGFSIFQGQFSSLFHPVGIAASFGSAVYSLSECLFWIGWLNLNVGLFNCLPMIPLDGGHVFREIVRRFLDPVIRDPARKEKITGTIVNGFAVTLFAAILFMMLAPYIVHGI</sequence>
<evidence type="ECO:0000256" key="4">
    <source>
        <dbReference type="ARBA" id="ARBA00023136"/>
    </source>
</evidence>
<dbReference type="GO" id="GO:0004222">
    <property type="term" value="F:metalloendopeptidase activity"/>
    <property type="evidence" value="ECO:0007669"/>
    <property type="project" value="InterPro"/>
</dbReference>
<dbReference type="GO" id="GO:0031293">
    <property type="term" value="P:membrane protein intracellular domain proteolysis"/>
    <property type="evidence" value="ECO:0007669"/>
    <property type="project" value="TreeGrafter"/>
</dbReference>
<feature type="transmembrane region" description="Helical" evidence="5">
    <location>
        <begin position="529"/>
        <end position="551"/>
    </location>
</feature>
<dbReference type="eggNOG" id="arCOG04064">
    <property type="taxonomic scope" value="Archaea"/>
</dbReference>
<keyword evidence="3 5" id="KW-1133">Transmembrane helix</keyword>
<dbReference type="InterPro" id="IPR001193">
    <property type="entry name" value="MBTPS2"/>
</dbReference>
<reference evidence="7 8" key="2">
    <citation type="journal article" date="2008" name="Int. J. Syst. Evol. Microbiol.">
        <title>Methanocella paludicola gen. nov., sp. nov., a methane-producing archaeon, the first isolate of the lineage 'Rice Cluster I', and proposal of the new archaeal order Methanocellales ord. nov.</title>
        <authorList>
            <person name="Sakai S."/>
            <person name="Imachi H."/>
            <person name="Hanada S."/>
            <person name="Ohashi A."/>
            <person name="Harada H."/>
            <person name="Kamagata Y."/>
        </authorList>
    </citation>
    <scope>NUCLEOTIDE SEQUENCE [LARGE SCALE GENOMIC DNA]</scope>
    <source>
        <strain evidence="8">DSM 17711 / JCM 13418 / NBRC 101707 / SANAE</strain>
    </source>
</reference>
<evidence type="ECO:0000259" key="6">
    <source>
        <dbReference type="Pfam" id="PF02163"/>
    </source>
</evidence>
<dbReference type="InterPro" id="IPR008915">
    <property type="entry name" value="Peptidase_M50"/>
</dbReference>
<feature type="transmembrane region" description="Helical" evidence="5">
    <location>
        <begin position="210"/>
        <end position="234"/>
    </location>
</feature>
<reference evidence="7 8" key="1">
    <citation type="journal article" date="2007" name="Appl. Environ. Microbiol.">
        <title>Isolation of key methanogens for global methane emission from rice paddy fields: a novel isolate affiliated with the clone cluster rice cluster I.</title>
        <authorList>
            <person name="Sakai S."/>
            <person name="Imachi H."/>
            <person name="Sekiguchi Y."/>
            <person name="Ohashi A."/>
            <person name="Harada H."/>
            <person name="Kamagata Y."/>
        </authorList>
    </citation>
    <scope>NUCLEOTIDE SEQUENCE [LARGE SCALE GENOMIC DNA]</scope>
    <source>
        <strain evidence="8">DSM 17711 / JCM 13418 / NBRC 101707 / SANAE</strain>
    </source>
</reference>
<evidence type="ECO:0000313" key="8">
    <source>
        <dbReference type="Proteomes" id="UP000001882"/>
    </source>
</evidence>
<dbReference type="CDD" id="cd06159">
    <property type="entry name" value="S2P-M50_PDZ_Arch"/>
    <property type="match status" value="1"/>
</dbReference>
<dbReference type="KEGG" id="mpd:MCP_0088"/>
<dbReference type="PRINTS" id="PR01000">
    <property type="entry name" value="SREBPS2PTASE"/>
</dbReference>
<organism evidence="7 8">
    <name type="scientific">Methanocella paludicola (strain DSM 17711 / JCM 13418 / NBRC 101707 / SANAE)</name>
    <dbReference type="NCBI Taxonomy" id="304371"/>
    <lineage>
        <taxon>Archaea</taxon>
        <taxon>Methanobacteriati</taxon>
        <taxon>Methanobacteriota</taxon>
        <taxon>Stenosarchaea group</taxon>
        <taxon>Methanomicrobia</taxon>
        <taxon>Methanocellales</taxon>
        <taxon>Methanocellaceae</taxon>
        <taxon>Methanocella</taxon>
    </lineage>
</organism>
<reference evidence="8" key="3">
    <citation type="journal article" date="2011" name="PLoS ONE">
        <title>Genome sequence of a mesophilic hydrogenotrophic methanogen Methanocella paludicola, the first cultivated representative of the order Methanocellales.</title>
        <authorList>
            <person name="Sakai S."/>
            <person name="Takaki Y."/>
            <person name="Shimamura S."/>
            <person name="Sekine M."/>
            <person name="Tajima T."/>
            <person name="Kosugi H."/>
            <person name="Ichikawa N."/>
            <person name="Tasumi E."/>
            <person name="Hiraki A.T."/>
            <person name="Shimizu A."/>
            <person name="Kato Y."/>
            <person name="Nishiko R."/>
            <person name="Mori K."/>
            <person name="Fujita N."/>
            <person name="Imachi H."/>
            <person name="Takai K."/>
        </authorList>
    </citation>
    <scope>NUCLEOTIDE SEQUENCE [LARGE SCALE GENOMIC DNA]</scope>
    <source>
        <strain evidence="8">DSM 17711 / JCM 13418 / NBRC 101707 / SANAE</strain>
    </source>
</reference>
<evidence type="ECO:0000313" key="7">
    <source>
        <dbReference type="EMBL" id="BAI60160.1"/>
    </source>
</evidence>
<evidence type="ECO:0000256" key="1">
    <source>
        <dbReference type="ARBA" id="ARBA00004127"/>
    </source>
</evidence>
<dbReference type="EMBL" id="AP011532">
    <property type="protein sequence ID" value="BAI60160.1"/>
    <property type="molecule type" value="Genomic_DNA"/>
</dbReference>
<dbReference type="SUPFAM" id="SSF50156">
    <property type="entry name" value="PDZ domain-like"/>
    <property type="match status" value="2"/>
</dbReference>
<protein>
    <submittedName>
        <fullName evidence="7">Peptidase M50 family protein</fullName>
    </submittedName>
</protein>
<feature type="transmembrane region" description="Helical" evidence="5">
    <location>
        <begin position="123"/>
        <end position="143"/>
    </location>
</feature>